<evidence type="ECO:0000313" key="2">
    <source>
        <dbReference type="Proteomes" id="UP000236161"/>
    </source>
</evidence>
<accession>A0A2I0AGN6</accession>
<evidence type="ECO:0000313" key="1">
    <source>
        <dbReference type="EMBL" id="PKA54707.1"/>
    </source>
</evidence>
<protein>
    <submittedName>
        <fullName evidence="1">Uncharacterized protein</fullName>
    </submittedName>
</protein>
<dbReference type="AlphaFoldDB" id="A0A2I0AGN6"/>
<keyword evidence="2" id="KW-1185">Reference proteome</keyword>
<name>A0A2I0AGN6_9ASPA</name>
<sequence>MGDLYGLVSLDLEDFLPYIHIHAPLVGMDVPLLNDLVDIIDLRELLTDSLCNSLFQVDFRSSTVKT</sequence>
<dbReference type="Proteomes" id="UP000236161">
    <property type="component" value="Unassembled WGS sequence"/>
</dbReference>
<proteinExistence type="predicted"/>
<reference evidence="1 2" key="1">
    <citation type="journal article" date="2017" name="Nature">
        <title>The Apostasia genome and the evolution of orchids.</title>
        <authorList>
            <person name="Zhang G.Q."/>
            <person name="Liu K.W."/>
            <person name="Li Z."/>
            <person name="Lohaus R."/>
            <person name="Hsiao Y.Y."/>
            <person name="Niu S.C."/>
            <person name="Wang J.Y."/>
            <person name="Lin Y.C."/>
            <person name="Xu Q."/>
            <person name="Chen L.J."/>
            <person name="Yoshida K."/>
            <person name="Fujiwara S."/>
            <person name="Wang Z.W."/>
            <person name="Zhang Y.Q."/>
            <person name="Mitsuda N."/>
            <person name="Wang M."/>
            <person name="Liu G.H."/>
            <person name="Pecoraro L."/>
            <person name="Huang H.X."/>
            <person name="Xiao X.J."/>
            <person name="Lin M."/>
            <person name="Wu X.Y."/>
            <person name="Wu W.L."/>
            <person name="Chen Y.Y."/>
            <person name="Chang S.B."/>
            <person name="Sakamoto S."/>
            <person name="Ohme-Takagi M."/>
            <person name="Yagi M."/>
            <person name="Zeng S.J."/>
            <person name="Shen C.Y."/>
            <person name="Yeh C.M."/>
            <person name="Luo Y.B."/>
            <person name="Tsai W.C."/>
            <person name="Van de Peer Y."/>
            <person name="Liu Z.J."/>
        </authorList>
    </citation>
    <scope>NUCLEOTIDE SEQUENCE [LARGE SCALE GENOMIC DNA]</scope>
    <source>
        <strain evidence="2">cv. Shenzhen</strain>
        <tissue evidence="1">Stem</tissue>
    </source>
</reference>
<gene>
    <name evidence="1" type="ORF">AXF42_Ash000542</name>
</gene>
<dbReference type="EMBL" id="KZ451982">
    <property type="protein sequence ID" value="PKA54707.1"/>
    <property type="molecule type" value="Genomic_DNA"/>
</dbReference>
<organism evidence="1 2">
    <name type="scientific">Apostasia shenzhenica</name>
    <dbReference type="NCBI Taxonomy" id="1088818"/>
    <lineage>
        <taxon>Eukaryota</taxon>
        <taxon>Viridiplantae</taxon>
        <taxon>Streptophyta</taxon>
        <taxon>Embryophyta</taxon>
        <taxon>Tracheophyta</taxon>
        <taxon>Spermatophyta</taxon>
        <taxon>Magnoliopsida</taxon>
        <taxon>Liliopsida</taxon>
        <taxon>Asparagales</taxon>
        <taxon>Orchidaceae</taxon>
        <taxon>Apostasioideae</taxon>
        <taxon>Apostasia</taxon>
    </lineage>
</organism>